<reference evidence="3" key="3">
    <citation type="submission" date="2025-09" db="UniProtKB">
        <authorList>
            <consortium name="Ensembl"/>
        </authorList>
    </citation>
    <scope>IDENTIFICATION</scope>
</reference>
<feature type="chain" id="PRO_5025555599" description="Ig-like domain-containing protein" evidence="2">
    <location>
        <begin position="20"/>
        <end position="264"/>
    </location>
</feature>
<feature type="signal peptide" evidence="2">
    <location>
        <begin position="1"/>
        <end position="19"/>
    </location>
</feature>
<evidence type="ECO:0000256" key="2">
    <source>
        <dbReference type="SAM" id="SignalP"/>
    </source>
</evidence>
<evidence type="ECO:0000256" key="1">
    <source>
        <dbReference type="SAM" id="MobiDB-lite"/>
    </source>
</evidence>
<dbReference type="Proteomes" id="UP000472266">
    <property type="component" value="Chromosome 12"/>
</dbReference>
<accession>A0A672URN0</accession>
<dbReference type="GeneTree" id="ENSGT00940000153120"/>
<dbReference type="InterPro" id="IPR036179">
    <property type="entry name" value="Ig-like_dom_sf"/>
</dbReference>
<reference evidence="3 4" key="1">
    <citation type="submission" date="2019-11" db="EMBL/GenBank/DDBJ databases">
        <title>Strigops habroptila (kakapo) genome, bStrHab1, primary haplotype, v2.</title>
        <authorList>
            <person name="Jarvis E.D."/>
            <person name="Howard J."/>
            <person name="Rhie A."/>
            <person name="Phillippy A."/>
            <person name="Korlach J."/>
            <person name="Digby A."/>
            <person name="Iorns D."/>
            <person name="Eason D."/>
            <person name="Robertson B."/>
            <person name="Raemaekers T."/>
            <person name="Howe K."/>
            <person name="Lewin H."/>
            <person name="Damas J."/>
            <person name="Hastie A."/>
            <person name="Tracey A."/>
            <person name="Chow W."/>
            <person name="Fedrigo O."/>
        </authorList>
    </citation>
    <scope>NUCLEOTIDE SEQUENCE [LARGE SCALE GENOMIC DNA]</scope>
</reference>
<protein>
    <recommendedName>
        <fullName evidence="5">Ig-like domain-containing protein</fullName>
    </recommendedName>
</protein>
<evidence type="ECO:0008006" key="5">
    <source>
        <dbReference type="Google" id="ProtNLM"/>
    </source>
</evidence>
<dbReference type="AlphaFoldDB" id="A0A672URN0"/>
<dbReference type="InParanoid" id="A0A672URN0"/>
<sequence length="264" mass="27274">MAWAPLLLAALTQPSSVSAAIGEKVQITCSGGGNWYGWYQLKVPAKRPSGIPLQFSGSKSKSGTTDTLTITGVQAKDEAVCYCGGSDVIQKPPAASGPGQCPPSAPQQQGSAQHPDQILILLQEPGTGSTTGDKGTSSAISWHATYFQLCQFLCPHERDRAGAKVWHKGEWYCQALNRAAGPTGAAFVSQELPVSSGAPSGLFSSSVPGTVVCGRSATSHKLGPGGHGCTEHPAVLRGEGCSEIPVRTAPGPILLTHSRLRSGC</sequence>
<dbReference type="Gene3D" id="2.60.40.10">
    <property type="entry name" value="Immunoglobulins"/>
    <property type="match status" value="1"/>
</dbReference>
<organism evidence="3 4">
    <name type="scientific">Strigops habroptila</name>
    <name type="common">Kakapo</name>
    <dbReference type="NCBI Taxonomy" id="2489341"/>
    <lineage>
        <taxon>Eukaryota</taxon>
        <taxon>Metazoa</taxon>
        <taxon>Chordata</taxon>
        <taxon>Craniata</taxon>
        <taxon>Vertebrata</taxon>
        <taxon>Euteleostomi</taxon>
        <taxon>Archelosauria</taxon>
        <taxon>Archosauria</taxon>
        <taxon>Dinosauria</taxon>
        <taxon>Saurischia</taxon>
        <taxon>Theropoda</taxon>
        <taxon>Coelurosauria</taxon>
        <taxon>Aves</taxon>
        <taxon>Neognathae</taxon>
        <taxon>Neoaves</taxon>
        <taxon>Telluraves</taxon>
        <taxon>Australaves</taxon>
        <taxon>Psittaciformes</taxon>
        <taxon>Psittacidae</taxon>
        <taxon>Strigops</taxon>
    </lineage>
</organism>
<reference evidence="3" key="2">
    <citation type="submission" date="2025-08" db="UniProtKB">
        <authorList>
            <consortium name="Ensembl"/>
        </authorList>
    </citation>
    <scope>IDENTIFICATION</scope>
</reference>
<keyword evidence="4" id="KW-1185">Reference proteome</keyword>
<proteinExistence type="predicted"/>
<dbReference type="InterPro" id="IPR013783">
    <property type="entry name" value="Ig-like_fold"/>
</dbReference>
<keyword evidence="2" id="KW-0732">Signal</keyword>
<dbReference type="PANTHER" id="PTHR23267">
    <property type="entry name" value="IMMUNOGLOBULIN LIGHT CHAIN"/>
    <property type="match status" value="1"/>
</dbReference>
<dbReference type="InterPro" id="IPR050150">
    <property type="entry name" value="IgV_Light_Chain"/>
</dbReference>
<dbReference type="SUPFAM" id="SSF48726">
    <property type="entry name" value="Immunoglobulin"/>
    <property type="match status" value="1"/>
</dbReference>
<dbReference type="Ensembl" id="ENSSHBT00005021418.1">
    <property type="protein sequence ID" value="ENSSHBP00005017919.1"/>
    <property type="gene ID" value="ENSSHBG00005015483.1"/>
</dbReference>
<evidence type="ECO:0000313" key="4">
    <source>
        <dbReference type="Proteomes" id="UP000472266"/>
    </source>
</evidence>
<feature type="region of interest" description="Disordered" evidence="1">
    <location>
        <begin position="93"/>
        <end position="114"/>
    </location>
</feature>
<name>A0A672URN0_STRHB</name>
<evidence type="ECO:0000313" key="3">
    <source>
        <dbReference type="Ensembl" id="ENSSHBP00005017919.1"/>
    </source>
</evidence>